<evidence type="ECO:0000259" key="1">
    <source>
        <dbReference type="Pfam" id="PF04422"/>
    </source>
</evidence>
<feature type="domain" description="Coenzyme F420 hydrogenase/dehydrogenase beta subunit N-terminal" evidence="1">
    <location>
        <begin position="96"/>
        <end position="170"/>
    </location>
</feature>
<dbReference type="Pfam" id="PF04432">
    <property type="entry name" value="FrhB_FdhB_C"/>
    <property type="match status" value="1"/>
</dbReference>
<dbReference type="InterPro" id="IPR007516">
    <property type="entry name" value="Co_F420_Hydgase/DH_bsu_N"/>
</dbReference>
<protein>
    <recommendedName>
        <fullName evidence="5">Coenzyme F420 hydrogenase</fullName>
    </recommendedName>
</protein>
<evidence type="ECO:0008006" key="5">
    <source>
        <dbReference type="Google" id="ProtNLM"/>
    </source>
</evidence>
<accession>A0A0X8JDY6</accession>
<reference evidence="4" key="1">
    <citation type="submission" date="2016-02" db="EMBL/GenBank/DDBJ databases">
        <authorList>
            <person name="Holder M.E."/>
            <person name="Ajami N.J."/>
            <person name="Petrosino J.F."/>
        </authorList>
    </citation>
    <scope>NUCLEOTIDE SEQUENCE [LARGE SCALE GENOMIC DNA]</scope>
    <source>
        <strain evidence="4">CCUG 36733</strain>
    </source>
</reference>
<dbReference type="OrthoDB" id="3247493at2"/>
<dbReference type="GO" id="GO:0090415">
    <property type="term" value="F:7-hydroxymethyl chlorophyll a reductase activity"/>
    <property type="evidence" value="ECO:0007669"/>
    <property type="project" value="TreeGrafter"/>
</dbReference>
<name>A0A0X8JDY6_ACTRD</name>
<gene>
    <name evidence="3" type="ORF">AXF14_02990</name>
</gene>
<organism evidence="3 4">
    <name type="scientific">Actinomyces radicidentis</name>
    <dbReference type="NCBI Taxonomy" id="111015"/>
    <lineage>
        <taxon>Bacteria</taxon>
        <taxon>Bacillati</taxon>
        <taxon>Actinomycetota</taxon>
        <taxon>Actinomycetes</taxon>
        <taxon>Actinomycetales</taxon>
        <taxon>Actinomycetaceae</taxon>
        <taxon>Actinomyces</taxon>
    </lineage>
</organism>
<feature type="domain" description="Coenzyme F420 hydrogenase/dehydrogenase beta subunit C-terminal" evidence="2">
    <location>
        <begin position="180"/>
        <end position="341"/>
    </location>
</feature>
<dbReference type="GO" id="GO:0033354">
    <property type="term" value="P:chlorophyll cycle"/>
    <property type="evidence" value="ECO:0007669"/>
    <property type="project" value="TreeGrafter"/>
</dbReference>
<proteinExistence type="predicted"/>
<dbReference type="InterPro" id="IPR007525">
    <property type="entry name" value="FrhB_FdhB_C"/>
</dbReference>
<dbReference type="Pfam" id="PF04422">
    <property type="entry name" value="FrhB_FdhB_N"/>
    <property type="match status" value="1"/>
</dbReference>
<evidence type="ECO:0000259" key="2">
    <source>
        <dbReference type="Pfam" id="PF04432"/>
    </source>
</evidence>
<dbReference type="EMBL" id="CP014228">
    <property type="protein sequence ID" value="AMD86757.1"/>
    <property type="molecule type" value="Genomic_DNA"/>
</dbReference>
<dbReference type="RefSeq" id="WP_067940750.1">
    <property type="nucleotide sequence ID" value="NZ_CP014228.1"/>
</dbReference>
<dbReference type="PANTHER" id="PTHR31332">
    <property type="entry name" value="7-HYDROXYMETHYL CHLOROPHYLL A REDUCTASE, CHLOROPLASTIC"/>
    <property type="match status" value="1"/>
</dbReference>
<dbReference type="InterPro" id="IPR045220">
    <property type="entry name" value="FRHB/FDHB/HCAR-like"/>
</dbReference>
<evidence type="ECO:0000313" key="3">
    <source>
        <dbReference type="EMBL" id="AMD86757.1"/>
    </source>
</evidence>
<dbReference type="AlphaFoldDB" id="A0A0X8JDY6"/>
<keyword evidence="4" id="KW-1185">Reference proteome</keyword>
<dbReference type="KEGG" id="ard:AXF14_02990"/>
<dbReference type="Proteomes" id="UP000065220">
    <property type="component" value="Chromosome"/>
</dbReference>
<sequence>MPNASQTTVASRIEDVVRTMRCSGCGLCAQYEGVTMALDDGGYMRPVIATDSRTRTMTAPRELALFDGSCPGVTVEAQRPEDAQRHPVIGPYQGIWAAHSTDPEARFNGSSGGVLTTIARFLVDTGRQSTVVGARADESDPSRTRTVQTSDASEVTSLAGSRYAPVSNASAPDALRSSTVFIGKPCEAQAVRRMSSANGGEAPVILSFFCAGTPRQDATDELLDELGAHRPLESMWYRGHGWPGSFTANGQDGGSVSVSYSDSWGAALGPTVQWRCRLCADGVGEYSDVTAADYWESTPEGYPDFAEKDGVSALIARTRRGYEIVQEAVAAGVIAVEPLEPDALAEVQPYQVSRRQYLPARLAASRTMGVTPPRVRGFGLSRMAVKDPKGLWQQYRGSMSRLRRKFGVEPPWLRGRD</sequence>
<dbReference type="PANTHER" id="PTHR31332:SF0">
    <property type="entry name" value="7-HYDROXYMETHYL CHLOROPHYLL A REDUCTASE, CHLOROPLASTIC"/>
    <property type="match status" value="1"/>
</dbReference>
<evidence type="ECO:0000313" key="4">
    <source>
        <dbReference type="Proteomes" id="UP000065220"/>
    </source>
</evidence>
<dbReference type="STRING" id="111015.AXF14_02990"/>